<evidence type="ECO:0000256" key="1">
    <source>
        <dbReference type="ARBA" id="ARBA00004418"/>
    </source>
</evidence>
<gene>
    <name evidence="5" type="ORF">M0654_20025</name>
</gene>
<proteinExistence type="inferred from homology"/>
<dbReference type="SUPFAM" id="SSF53850">
    <property type="entry name" value="Periplasmic binding protein-like II"/>
    <property type="match status" value="1"/>
</dbReference>
<evidence type="ECO:0000313" key="5">
    <source>
        <dbReference type="EMBL" id="MCK8782272.1"/>
    </source>
</evidence>
<evidence type="ECO:0000313" key="6">
    <source>
        <dbReference type="Proteomes" id="UP001202827"/>
    </source>
</evidence>
<reference evidence="5 6" key="1">
    <citation type="submission" date="2022-04" db="EMBL/GenBank/DDBJ databases">
        <title>Rhizobium coralii sp. nov., isolated from coral Turbinaria peltata.</title>
        <authorList>
            <person name="Sun H."/>
        </authorList>
    </citation>
    <scope>NUCLEOTIDE SEQUENCE [LARGE SCALE GENOMIC DNA]</scope>
    <source>
        <strain evidence="5 6">NTR19</strain>
    </source>
</reference>
<dbReference type="PANTHER" id="PTHR30290:SF83">
    <property type="entry name" value="ABC TRANSPORTER SUBSTRATE-BINDING PROTEIN"/>
    <property type="match status" value="1"/>
</dbReference>
<dbReference type="InterPro" id="IPR039424">
    <property type="entry name" value="SBP_5"/>
</dbReference>
<dbReference type="EMBL" id="JALPRY010000025">
    <property type="protein sequence ID" value="MCK8782272.1"/>
    <property type="molecule type" value="Genomic_DNA"/>
</dbReference>
<comment type="similarity">
    <text evidence="2">Belongs to the bacterial solute-binding protein 5 family.</text>
</comment>
<dbReference type="PIRSF" id="PIRSF002741">
    <property type="entry name" value="MppA"/>
    <property type="match status" value="1"/>
</dbReference>
<keyword evidence="3" id="KW-0732">Signal</keyword>
<dbReference type="Gene3D" id="3.40.190.10">
    <property type="entry name" value="Periplasmic binding protein-like II"/>
    <property type="match status" value="1"/>
</dbReference>
<organism evidence="5 6">
    <name type="scientific">Neorhizobium turbinariae</name>
    <dbReference type="NCBI Taxonomy" id="2937795"/>
    <lineage>
        <taxon>Bacteria</taxon>
        <taxon>Pseudomonadati</taxon>
        <taxon>Pseudomonadota</taxon>
        <taxon>Alphaproteobacteria</taxon>
        <taxon>Hyphomicrobiales</taxon>
        <taxon>Rhizobiaceae</taxon>
        <taxon>Rhizobium/Agrobacterium group</taxon>
        <taxon>Neorhizobium</taxon>
    </lineage>
</organism>
<feature type="signal peptide" evidence="3">
    <location>
        <begin position="1"/>
        <end position="23"/>
    </location>
</feature>
<feature type="chain" id="PRO_5045523575" evidence="3">
    <location>
        <begin position="24"/>
        <end position="510"/>
    </location>
</feature>
<evidence type="ECO:0000259" key="4">
    <source>
        <dbReference type="Pfam" id="PF00496"/>
    </source>
</evidence>
<dbReference type="InterPro" id="IPR000914">
    <property type="entry name" value="SBP_5_dom"/>
</dbReference>
<dbReference type="RefSeq" id="WP_248684590.1">
    <property type="nucleotide sequence ID" value="NZ_JALPRY010000025.1"/>
</dbReference>
<dbReference type="Proteomes" id="UP001202827">
    <property type="component" value="Unassembled WGS sequence"/>
</dbReference>
<accession>A0ABT0IWL0</accession>
<comment type="caution">
    <text evidence="5">The sequence shown here is derived from an EMBL/GenBank/DDBJ whole genome shotgun (WGS) entry which is preliminary data.</text>
</comment>
<feature type="domain" description="Solute-binding protein family 5" evidence="4">
    <location>
        <begin position="65"/>
        <end position="413"/>
    </location>
</feature>
<dbReference type="PANTHER" id="PTHR30290">
    <property type="entry name" value="PERIPLASMIC BINDING COMPONENT OF ABC TRANSPORTER"/>
    <property type="match status" value="1"/>
</dbReference>
<dbReference type="Pfam" id="PF00496">
    <property type="entry name" value="SBP_bac_5"/>
    <property type="match status" value="1"/>
</dbReference>
<keyword evidence="6" id="KW-1185">Reference proteome</keyword>
<dbReference type="Gene3D" id="3.10.105.10">
    <property type="entry name" value="Dipeptide-binding Protein, Domain 3"/>
    <property type="match status" value="1"/>
</dbReference>
<comment type="subcellular location">
    <subcellularLocation>
        <location evidence="1">Periplasm</location>
    </subcellularLocation>
</comment>
<name>A0ABT0IWL0_9HYPH</name>
<sequence>MHQKFWLAALVAAVFASPVSALAQDELRVVEPFQLQRLDTQTGGFQLRANGVTETLVQTNPEAAVLPALAERWETSENGLKWTFYLRPDVTFHDGTAMTPEAVAASFKALLPSGNLIKNAKITDVVSGDGTVTFTLEQPFAPFLAYLLDPAVPVLAPSSFGQGGDVIGIVSTGPYRTESAELPQGLNLVRHDAYWGEVAKIERVRVDGVPNPETRVNIALAGEGDLVLEIPTTAVSRIDRSGETSIVKAPVPRVVMMMLNVKKPQFADVDVRRALSLAVNREAIARTIMGNAELAAAQYFPPAMKGWHFADFKPQNFNLAEANRILDELGWVRGADGIREKDGIKFAGMMRTFPQRAYLPVIAEALQAQLREIGFDLSIQVGESSLIPEAQNDGTLELGLGIRTMIYQVPDPVARLTTDFASDAPSTDATGATGWKSEAMRQAVAAYNRTSDPAERLPLQRQMAEILHDELPVIPITFTDEKYAISERLEGFVADPVMQTRPLNHLSFKE</sequence>
<protein>
    <submittedName>
        <fullName evidence="5">ABC transporter substrate-binding protein</fullName>
    </submittedName>
</protein>
<dbReference type="InterPro" id="IPR030678">
    <property type="entry name" value="Peptide/Ni-bd"/>
</dbReference>
<evidence type="ECO:0000256" key="3">
    <source>
        <dbReference type="SAM" id="SignalP"/>
    </source>
</evidence>
<evidence type="ECO:0000256" key="2">
    <source>
        <dbReference type="ARBA" id="ARBA00005695"/>
    </source>
</evidence>